<reference evidence="1" key="1">
    <citation type="submission" date="2018-11" db="EMBL/GenBank/DDBJ databases">
        <authorList>
            <consortium name="Pathogen Informatics"/>
        </authorList>
    </citation>
    <scope>NUCLEOTIDE SEQUENCE</scope>
</reference>
<sequence length="59" mass="6632">MEIVQQAALLVCECGKPINTSAICCWVDHNPKEPPFQLAAYSSVLIECKIFSSHPRREE</sequence>
<evidence type="ECO:0000313" key="1">
    <source>
        <dbReference type="EMBL" id="VEL36548.1"/>
    </source>
</evidence>
<comment type="caution">
    <text evidence="1">The sequence shown here is derived from an EMBL/GenBank/DDBJ whole genome shotgun (WGS) entry which is preliminary data.</text>
</comment>
<dbReference type="AlphaFoldDB" id="A0A3S5B830"/>
<gene>
    <name evidence="1" type="ORF">PXEA_LOCUS29988</name>
</gene>
<name>A0A3S5B830_9PLAT</name>
<keyword evidence="2" id="KW-1185">Reference proteome</keyword>
<accession>A0A3S5B830</accession>
<dbReference type="Proteomes" id="UP000784294">
    <property type="component" value="Unassembled WGS sequence"/>
</dbReference>
<dbReference type="EMBL" id="CAAALY010252547">
    <property type="protein sequence ID" value="VEL36548.1"/>
    <property type="molecule type" value="Genomic_DNA"/>
</dbReference>
<proteinExistence type="predicted"/>
<evidence type="ECO:0000313" key="2">
    <source>
        <dbReference type="Proteomes" id="UP000784294"/>
    </source>
</evidence>
<organism evidence="1 2">
    <name type="scientific">Protopolystoma xenopodis</name>
    <dbReference type="NCBI Taxonomy" id="117903"/>
    <lineage>
        <taxon>Eukaryota</taxon>
        <taxon>Metazoa</taxon>
        <taxon>Spiralia</taxon>
        <taxon>Lophotrochozoa</taxon>
        <taxon>Platyhelminthes</taxon>
        <taxon>Monogenea</taxon>
        <taxon>Polyopisthocotylea</taxon>
        <taxon>Polystomatidea</taxon>
        <taxon>Polystomatidae</taxon>
        <taxon>Protopolystoma</taxon>
    </lineage>
</organism>
<protein>
    <submittedName>
        <fullName evidence="1">Uncharacterized protein</fullName>
    </submittedName>
</protein>